<protein>
    <recommendedName>
        <fullName evidence="3">SnoaL-like domain-containing protein</fullName>
    </recommendedName>
</protein>
<evidence type="ECO:0008006" key="3">
    <source>
        <dbReference type="Google" id="ProtNLM"/>
    </source>
</evidence>
<dbReference type="STRING" id="1835702.A0A1F5LJ60"/>
<dbReference type="OrthoDB" id="4886853at2759"/>
<name>A0A1F5LJ60_PENAI</name>
<dbReference type="RefSeq" id="XP_022488606.1">
    <property type="nucleotide sequence ID" value="XM_022631299.1"/>
</dbReference>
<gene>
    <name evidence="1" type="ORF">PENARI_c008G01019</name>
</gene>
<dbReference type="AlphaFoldDB" id="A0A1F5LJ60"/>
<evidence type="ECO:0000313" key="2">
    <source>
        <dbReference type="Proteomes" id="UP000177622"/>
    </source>
</evidence>
<keyword evidence="2" id="KW-1185">Reference proteome</keyword>
<accession>A0A1F5LJ60</accession>
<evidence type="ECO:0000313" key="1">
    <source>
        <dbReference type="EMBL" id="OGE53167.1"/>
    </source>
</evidence>
<dbReference type="GeneID" id="34576033"/>
<reference evidence="1 2" key="1">
    <citation type="journal article" date="2016" name="Sci. Rep.">
        <title>Penicillium arizonense, a new, genome sequenced fungal species, reveals a high chemical diversity in secreted metabolites.</title>
        <authorList>
            <person name="Grijseels S."/>
            <person name="Nielsen J.C."/>
            <person name="Randelovic M."/>
            <person name="Nielsen J."/>
            <person name="Nielsen K.F."/>
            <person name="Workman M."/>
            <person name="Frisvad J.C."/>
        </authorList>
    </citation>
    <scope>NUCLEOTIDE SEQUENCE [LARGE SCALE GENOMIC DNA]</scope>
    <source>
        <strain evidence="1 2">CBS 141311</strain>
    </source>
</reference>
<proteinExistence type="predicted"/>
<organism evidence="1 2">
    <name type="scientific">Penicillium arizonense</name>
    <dbReference type="NCBI Taxonomy" id="1835702"/>
    <lineage>
        <taxon>Eukaryota</taxon>
        <taxon>Fungi</taxon>
        <taxon>Dikarya</taxon>
        <taxon>Ascomycota</taxon>
        <taxon>Pezizomycotina</taxon>
        <taxon>Eurotiomycetes</taxon>
        <taxon>Eurotiomycetidae</taxon>
        <taxon>Eurotiales</taxon>
        <taxon>Aspergillaceae</taxon>
        <taxon>Penicillium</taxon>
    </lineage>
</organism>
<dbReference type="EMBL" id="LXJU01000008">
    <property type="protein sequence ID" value="OGE53167.1"/>
    <property type="molecule type" value="Genomic_DNA"/>
</dbReference>
<comment type="caution">
    <text evidence="1">The sequence shown here is derived from an EMBL/GenBank/DDBJ whole genome shotgun (WGS) entry which is preliminary data.</text>
</comment>
<sequence>MEGQLDHHPTPLGNWLEDLFAKLFYQPDDEICKKAMKEEMSPQLKVCINGQHVPREGFDQVITEARRTYNISVQNSRELLASPDATDKGIGSVAHIQTFTLEDKKTGNQRKQTSLTISVIAFSDGGKQLIELVEIVLDH</sequence>
<dbReference type="Proteomes" id="UP000177622">
    <property type="component" value="Unassembled WGS sequence"/>
</dbReference>